<keyword evidence="1" id="KW-0812">Transmembrane</keyword>
<dbReference type="EMBL" id="UFXQ01000001">
    <property type="protein sequence ID" value="STC69311.1"/>
    <property type="molecule type" value="Genomic_DNA"/>
</dbReference>
<dbReference type="InterPro" id="IPR038750">
    <property type="entry name" value="YczE/YyaS-like"/>
</dbReference>
<keyword evidence="1" id="KW-1133">Transmembrane helix</keyword>
<keyword evidence="3" id="KW-1185">Reference proteome</keyword>
<reference evidence="2 3" key="1">
    <citation type="submission" date="2018-06" db="EMBL/GenBank/DDBJ databases">
        <authorList>
            <consortium name="Pathogen Informatics"/>
            <person name="Doyle S."/>
        </authorList>
    </citation>
    <scope>NUCLEOTIDE SEQUENCE [LARGE SCALE GENOMIC DNA]</scope>
    <source>
        <strain evidence="2 3">NCTC11862</strain>
    </source>
</reference>
<accession>A0A376CLE7</accession>
<evidence type="ECO:0000256" key="1">
    <source>
        <dbReference type="SAM" id="Phobius"/>
    </source>
</evidence>
<feature type="transmembrane region" description="Helical" evidence="1">
    <location>
        <begin position="173"/>
        <end position="189"/>
    </location>
</feature>
<dbReference type="Pfam" id="PF19700">
    <property type="entry name" value="DUF6198"/>
    <property type="match status" value="1"/>
</dbReference>
<feature type="transmembrane region" description="Helical" evidence="1">
    <location>
        <begin position="7"/>
        <end position="27"/>
    </location>
</feature>
<keyword evidence="1" id="KW-0472">Membrane</keyword>
<evidence type="ECO:0000313" key="2">
    <source>
        <dbReference type="EMBL" id="STC69311.1"/>
    </source>
</evidence>
<sequence length="227" mass="24376">MQLLFRVLLLVFGHAIMAIGIAFSLASDLGTTPISALPAVSSLISGLSVGTTTILVNVVLVVLQILIMRRDYAPIQLFQLALLLYFGPFIDAAVWALDQIGVGYSNYFQQWLLTIAGILVVGVGVTMQVRAKLFVLPGEGIAQALSYALHRRFGAEPQFEFGRMKIVTDSTQVLVALVLALTFLGGFIGVREGTIAAALCVGWVVTACNKVFPPKTPPHTKEATTED</sequence>
<dbReference type="RefSeq" id="WP_018582440.1">
    <property type="nucleotide sequence ID" value="NZ_LDYD01000006.1"/>
</dbReference>
<dbReference type="AlphaFoldDB" id="A0A376CLE7"/>
<feature type="transmembrane region" description="Helical" evidence="1">
    <location>
        <begin position="75"/>
        <end position="96"/>
    </location>
</feature>
<proteinExistence type="predicted"/>
<feature type="transmembrane region" description="Helical" evidence="1">
    <location>
        <begin position="39"/>
        <end position="63"/>
    </location>
</feature>
<feature type="transmembrane region" description="Helical" evidence="1">
    <location>
        <begin position="108"/>
        <end position="127"/>
    </location>
</feature>
<evidence type="ECO:0000313" key="3">
    <source>
        <dbReference type="Proteomes" id="UP000254467"/>
    </source>
</evidence>
<protein>
    <submittedName>
        <fullName evidence="2">Hypothetical membrane protein</fullName>
    </submittedName>
</protein>
<organism evidence="2 3">
    <name type="scientific">Corynebacterium pilosum</name>
    <dbReference type="NCBI Taxonomy" id="35756"/>
    <lineage>
        <taxon>Bacteria</taxon>
        <taxon>Bacillati</taxon>
        <taxon>Actinomycetota</taxon>
        <taxon>Actinomycetes</taxon>
        <taxon>Mycobacteriales</taxon>
        <taxon>Corynebacteriaceae</taxon>
        <taxon>Corynebacterium</taxon>
    </lineage>
</organism>
<gene>
    <name evidence="2" type="ORF">NCTC11862_01096</name>
</gene>
<dbReference type="PANTHER" id="PTHR40078:SF1">
    <property type="entry name" value="INTEGRAL MEMBRANE PROTEIN"/>
    <property type="match status" value="1"/>
</dbReference>
<dbReference type="PANTHER" id="PTHR40078">
    <property type="entry name" value="INTEGRAL MEMBRANE PROTEIN-RELATED"/>
    <property type="match status" value="1"/>
</dbReference>
<dbReference type="STRING" id="35756.GCA_001044155_01193"/>
<dbReference type="Proteomes" id="UP000254467">
    <property type="component" value="Unassembled WGS sequence"/>
</dbReference>
<name>A0A376CLE7_9CORY</name>